<feature type="region of interest" description="Disordered" evidence="1">
    <location>
        <begin position="60"/>
        <end position="86"/>
    </location>
</feature>
<feature type="compositionally biased region" description="Low complexity" evidence="1">
    <location>
        <begin position="76"/>
        <end position="86"/>
    </location>
</feature>
<evidence type="ECO:0000313" key="2">
    <source>
        <dbReference type="EMBL" id="PPE06925.1"/>
    </source>
</evidence>
<gene>
    <name evidence="2" type="ORF">HCUR_00078</name>
</gene>
<comment type="caution">
    <text evidence="2">The sequence shown here is derived from an EMBL/GenBank/DDBJ whole genome shotgun (WGS) entry which is preliminary data.</text>
</comment>
<dbReference type="Proteomes" id="UP000239425">
    <property type="component" value="Unassembled WGS sequence"/>
</dbReference>
<name>A0A2S5RIC8_9PROT</name>
<accession>A0A2S5RIC8</accession>
<dbReference type="EMBL" id="PHHC01000013">
    <property type="protein sequence ID" value="PPE06925.1"/>
    <property type="molecule type" value="Genomic_DNA"/>
</dbReference>
<dbReference type="OrthoDB" id="8478904at2"/>
<reference evidence="2 3" key="1">
    <citation type="submission" date="2017-11" db="EMBL/GenBank/DDBJ databases">
        <title>Comparative genomic analysis of Holospora spp., intranuclear symbionts of paramecia.</title>
        <authorList>
            <person name="Garushyants S.K."/>
            <person name="Beliavskaya A."/>
            <person name="Malko D.B."/>
            <person name="Logacheva M.D."/>
            <person name="Rautian M.S."/>
            <person name="Gelfand M.S."/>
        </authorList>
    </citation>
    <scope>NUCLEOTIDE SEQUENCE [LARGE SCALE GENOMIC DNA]</scope>
    <source>
        <strain evidence="3">02AZ16</strain>
    </source>
</reference>
<proteinExistence type="predicted"/>
<dbReference type="AlphaFoldDB" id="A0A2S5RIC8"/>
<evidence type="ECO:0000313" key="3">
    <source>
        <dbReference type="Proteomes" id="UP000239425"/>
    </source>
</evidence>
<dbReference type="RefSeq" id="WP_104206274.1">
    <property type="nucleotide sequence ID" value="NZ_PHHC01000013.1"/>
</dbReference>
<sequence>MQSPTWIILLVMCSFPGYSQAQLKEGRNFMKFLLTSGTPLIGKILQPAVTLHGTRLLKKSHKSQRSLSKIEPKRNSTPSVSPIPTTPVAVSKSSTILTPLRTPKKAPEYVGPFRNIPKKNWKRKSGSLGLHDPVPQELFYELERAPNEFWERYSKGVLRTVPEFVPVEVLLGLGRCLNEAALLTFSPSGRTMKTSSIDFVNPEFFAPQNSLLFQTALRRFDVKGDYRVLGDNMNVPFNPLTWNIKAAILSDSVRKKRALGLCMQLRNNTAFTVMTPRYTEDGKVRRNSALVQDLEQKCSLYPYTFLSSLFIPG</sequence>
<protein>
    <submittedName>
        <fullName evidence="2">Uncharacterized protein</fullName>
    </submittedName>
</protein>
<organism evidence="2 3">
    <name type="scientific">Holospora curviuscula</name>
    <dbReference type="NCBI Taxonomy" id="1082868"/>
    <lineage>
        <taxon>Bacteria</taxon>
        <taxon>Pseudomonadati</taxon>
        <taxon>Pseudomonadota</taxon>
        <taxon>Alphaproteobacteria</taxon>
        <taxon>Holosporales</taxon>
        <taxon>Holosporaceae</taxon>
        <taxon>Holospora</taxon>
    </lineage>
</organism>
<evidence type="ECO:0000256" key="1">
    <source>
        <dbReference type="SAM" id="MobiDB-lite"/>
    </source>
</evidence>
<keyword evidence="3" id="KW-1185">Reference proteome</keyword>